<accession>A0A4S3PQA5</accession>
<dbReference type="AlphaFoldDB" id="A0A4S3PQA5"/>
<name>A0A4S3PQA5_9BACI</name>
<evidence type="ECO:0000256" key="1">
    <source>
        <dbReference type="SAM" id="Phobius"/>
    </source>
</evidence>
<organism evidence="3 4">
    <name type="scientific">Bacillus timonensis</name>
    <dbReference type="NCBI Taxonomy" id="1033734"/>
    <lineage>
        <taxon>Bacteria</taxon>
        <taxon>Bacillati</taxon>
        <taxon>Bacillota</taxon>
        <taxon>Bacilli</taxon>
        <taxon>Bacillales</taxon>
        <taxon>Bacillaceae</taxon>
        <taxon>Bacillus</taxon>
    </lineage>
</organism>
<feature type="transmembrane region" description="Helical" evidence="1">
    <location>
        <begin position="140"/>
        <end position="161"/>
    </location>
</feature>
<sequence length="166" mass="19183">MCNKVLSMKGDKMKHFKVTLVIISISILCYHIFKLFYLWADIPERIAIHFTNDTPDNWGPKYILYIMPILGIFIWFLIGLLVKKPEKLNYINLTEANKEIQFSKTGKVMILIQNLSFISFILANEALLRYSVGIDSSLPFIISLTLLAICFIAPIYLLIWASTLKY</sequence>
<feature type="domain" description="DUF1648" evidence="2">
    <location>
        <begin position="36"/>
        <end position="71"/>
    </location>
</feature>
<evidence type="ECO:0000259" key="2">
    <source>
        <dbReference type="Pfam" id="PF07853"/>
    </source>
</evidence>
<gene>
    <name evidence="3" type="ORF">E1I69_15190</name>
</gene>
<reference evidence="3 4" key="1">
    <citation type="journal article" date="2019" name="Indoor Air">
        <title>Impacts of indoor surface finishes on bacterial viability.</title>
        <authorList>
            <person name="Hu J."/>
            <person name="Maamar S.B."/>
            <person name="Glawe A.J."/>
            <person name="Gottel N."/>
            <person name="Gilbert J.A."/>
            <person name="Hartmann E.M."/>
        </authorList>
    </citation>
    <scope>NUCLEOTIDE SEQUENCE [LARGE SCALE GENOMIC DNA]</scope>
    <source>
        <strain evidence="3 4">AF060A6</strain>
    </source>
</reference>
<keyword evidence="1" id="KW-0472">Membrane</keyword>
<dbReference type="Proteomes" id="UP000306477">
    <property type="component" value="Unassembled WGS sequence"/>
</dbReference>
<comment type="caution">
    <text evidence="3">The sequence shown here is derived from an EMBL/GenBank/DDBJ whole genome shotgun (WGS) entry which is preliminary data.</text>
</comment>
<evidence type="ECO:0000313" key="4">
    <source>
        <dbReference type="Proteomes" id="UP000306477"/>
    </source>
</evidence>
<dbReference type="Pfam" id="PF07853">
    <property type="entry name" value="DUF1648"/>
    <property type="match status" value="1"/>
</dbReference>
<proteinExistence type="predicted"/>
<feature type="transmembrane region" description="Helical" evidence="1">
    <location>
        <begin position="62"/>
        <end position="82"/>
    </location>
</feature>
<feature type="transmembrane region" description="Helical" evidence="1">
    <location>
        <begin position="20"/>
        <end position="42"/>
    </location>
</feature>
<protein>
    <submittedName>
        <fullName evidence="3">DUF1648 domain-containing protein</fullName>
    </submittedName>
</protein>
<keyword evidence="1" id="KW-1133">Transmembrane helix</keyword>
<keyword evidence="1" id="KW-0812">Transmembrane</keyword>
<keyword evidence="4" id="KW-1185">Reference proteome</keyword>
<dbReference type="InterPro" id="IPR012867">
    <property type="entry name" value="DUF1648"/>
</dbReference>
<evidence type="ECO:0000313" key="3">
    <source>
        <dbReference type="EMBL" id="THE11395.1"/>
    </source>
</evidence>
<feature type="transmembrane region" description="Helical" evidence="1">
    <location>
        <begin position="108"/>
        <end position="128"/>
    </location>
</feature>
<dbReference type="EMBL" id="SLUB01000029">
    <property type="protein sequence ID" value="THE11395.1"/>
    <property type="molecule type" value="Genomic_DNA"/>
</dbReference>